<proteinExistence type="predicted"/>
<feature type="domain" description="Laminin EGF-like" evidence="11">
    <location>
        <begin position="437"/>
        <end position="483"/>
    </location>
</feature>
<dbReference type="Gene3D" id="1.10.287.950">
    <property type="entry name" value="Methyl-accepting chemotaxis protein"/>
    <property type="match status" value="1"/>
</dbReference>
<dbReference type="Pfam" id="PF00055">
    <property type="entry name" value="Laminin_N"/>
    <property type="match status" value="1"/>
</dbReference>
<sequence>MNQAINNIGKFVSARRCVRRTSICVEMKNIISAFLLLLSSQHSFGQLAYDTDKTPAIGSKESKACYDQFNRPQKCMPEFENAAFNMPIEATNTCGEFGDQEYCVQTGITGIRKSCQICNPGQHHARFLTDFHNVDNPTWWQSETLLEGVTQVNLTLNFGKSFDITYIRLWFYSMRPESFYISKRTSANDPWVPFQYYSATCRDTYGLPDLIYTRRGEETRALCTSEYSDISPLRGGNVAFGTLEGRPSAYNFEGSPELQEWVTATEIMITLDRINTFGDEIFGDPQVMRSYFFAIGDISVGARCKCNGHASECVASTGSNGARSRVCRCEHNTAGPDCGECLPFFNDVPWTRATGRNANECKRNVNGLTWDGCEPWFRGTECNCNGFSNRCVFDAKLYEETGHGGHCLDCAANRDGPHCERCRPNYYMREDGFCIPCDCDQTGSTFQQCNVEGKCQCKPGVGGDKCDRCEENYYDFSKTGCKFCNCNPAGSEGNEPRCDPISGFCICKENVEGQQCGDCKPGFFNLDFNNQFGCTPCFCYGHSSKCQSSPGYSKYALESSFSKGTENWKAQEFNGAGAPIKYDSISQSIGVHAEQGENIYFLAPDRFLGDQRASYNQFLSFTLRIANSRQVVTSAVDVILEGNGRRIVTGIIGHDLPDIKPQTYVFRLHENPYYNWQPRLHSRDFISLLTNLTSIKIRGTYSSPGTGFLEDIKLETALRGGAGESALWVEFCECPIGYVGQFCESCAPGYRHSLVPGGPFSSCVPCECNGHADICDSDSGKCICQHKTSGDNCEFCARGYYGNALAGTPNDCLPCNCPDGGACIQFDDEMPICIECPSGYTGARCGICADGYFGDPQGRFGPKTPCQLCDCNENIDTNAVGNCNSTNGECLKCIHNTGGSRCEVCLPGFYGNALKLPKGDCKRCQCHPPGSELDSNREPICDQNTGDCQCKPHVIGQNCDMCEDGFYNLGSEAGCENCNCDPIGSYNQTCDIITGQCYCKSGIIGLRCDHCEARKYGFSNEGCRDCDCDYIGSKDFQCDPSGQCPCRSNVEGRRCDRCKENKYDRQRGCLDCPDCYNLVQKAHNEHKDKLYYLNEIIAGIESRPTVITDKDFPKELAELQQDISVFYDDVKRATGNESITRHVEDIKRRSGEVARVLDSVNENIAIIERKNDDADRNNKNSEEVLESFELEFNDIKASFENQARKVLEEAKKKNELIGEQSWGLAAVSQEARRLADKIDVEADELVGQAKEIKTKSIEALEQAKQANLGQNPIKEQTRKLKNDVLEAEKKLKGAQAWTEELNNTTKKVKEEAVKLLSEVNSLVIPNVDLETLEKRAEQSQSDADQLQKKIDELSKNNEELKKIVDNRTVAGAVLIDKYDDQESEANGLLDTIHGTSSNINETINRWNETFNKAEAEYKYLKDFDTTTNKSKEEAEKALKTIPAIEEIIRDTQESVKNAQVDLSSTSEHAKQAEEKAVDAKKLGEAASEELQDLLVKAKELDNNSTVLSSDAGKMKEKVQESDNKLKELLNINMFNSTLLDKAKEKVGKARKDTDDVSSTVTKLLDDVQSIIVELQGTPQINETELAHLEREIQVIETKITTVGLEKKLTELKEIERDQETRIIDYKERIRDLRKDVENVEQIVRALPDECFKKIALEP</sequence>
<dbReference type="GO" id="GO:0009887">
    <property type="term" value="P:animal organ morphogenesis"/>
    <property type="evidence" value="ECO:0007669"/>
    <property type="project" value="TreeGrafter"/>
</dbReference>
<evidence type="ECO:0000256" key="10">
    <source>
        <dbReference type="SAM" id="Coils"/>
    </source>
</evidence>
<feature type="disulfide bond" evidence="9">
    <location>
        <begin position="893"/>
        <end position="902"/>
    </location>
</feature>
<dbReference type="PROSITE" id="PS01248">
    <property type="entry name" value="EGF_LAM_1"/>
    <property type="match status" value="5"/>
</dbReference>
<dbReference type="Pfam" id="PF00052">
    <property type="entry name" value="Laminin_B"/>
    <property type="match status" value="1"/>
</dbReference>
<feature type="domain" description="Laminin EGF-like" evidence="11">
    <location>
        <begin position="484"/>
        <end position="536"/>
    </location>
</feature>
<keyword evidence="7 9" id="KW-0424">Laminin EGF-like domain</keyword>
<dbReference type="EMBL" id="JAACXV010000073">
    <property type="protein sequence ID" value="KAF7284661.1"/>
    <property type="molecule type" value="Genomic_DNA"/>
</dbReference>
<dbReference type="GO" id="GO:0048731">
    <property type="term" value="P:system development"/>
    <property type="evidence" value="ECO:0007669"/>
    <property type="project" value="UniProtKB-ARBA"/>
</dbReference>
<feature type="disulfide bond" evidence="9">
    <location>
        <begin position="437"/>
        <end position="449"/>
    </location>
</feature>
<evidence type="ECO:0000256" key="6">
    <source>
        <dbReference type="ARBA" id="ARBA00023180"/>
    </source>
</evidence>
<protein>
    <recommendedName>
        <fullName evidence="16">Laminin subunit gamma-1</fullName>
    </recommendedName>
</protein>
<dbReference type="Gene3D" id="2.60.120.260">
    <property type="entry name" value="Galactose-binding domain-like"/>
    <property type="match status" value="1"/>
</dbReference>
<dbReference type="Pfam" id="PF00053">
    <property type="entry name" value="EGF_laminin"/>
    <property type="match status" value="9"/>
</dbReference>
<feature type="domain" description="Laminin EGF-like" evidence="11">
    <location>
        <begin position="924"/>
        <end position="977"/>
    </location>
</feature>
<name>A0A834IRI9_RHYFE</name>
<dbReference type="FunFam" id="2.10.25.10:FF:000242">
    <property type="entry name" value="Laminin subunit alpha 1"/>
    <property type="match status" value="1"/>
</dbReference>
<feature type="disulfide bond" evidence="9">
    <location>
        <begin position="784"/>
        <end position="793"/>
    </location>
</feature>
<dbReference type="PROSITE" id="PS51115">
    <property type="entry name" value="LAMININ_IVA"/>
    <property type="match status" value="1"/>
</dbReference>
<feature type="domain" description="Laminin N-terminal" evidence="13">
    <location>
        <begin position="71"/>
        <end position="303"/>
    </location>
</feature>
<evidence type="ECO:0000256" key="5">
    <source>
        <dbReference type="ARBA" id="ARBA00023157"/>
    </source>
</evidence>
<dbReference type="FunFam" id="2.10.25.10:FF:000758">
    <property type="entry name" value="Laminin subunit gamma 1"/>
    <property type="match status" value="1"/>
</dbReference>
<evidence type="ECO:0000256" key="3">
    <source>
        <dbReference type="ARBA" id="ARBA00022729"/>
    </source>
</evidence>
<comment type="subunit">
    <text evidence="8">Laminin is a complex glycoprotein, consisting of three different polypeptide chains (alpha, beta, gamma), which are bound to each other by disulfide bonds into a cross-shaped molecule comprising one long and three short arms with globules at each end.</text>
</comment>
<dbReference type="Pfam" id="PF24973">
    <property type="entry name" value="EGF_LMN_ATRN"/>
    <property type="match status" value="1"/>
</dbReference>
<evidence type="ECO:0008006" key="16">
    <source>
        <dbReference type="Google" id="ProtNLM"/>
    </source>
</evidence>
<dbReference type="SUPFAM" id="SSF57196">
    <property type="entry name" value="EGF/Laminin"/>
    <property type="match status" value="9"/>
</dbReference>
<feature type="disulfide bond" evidence="9">
    <location>
        <begin position="507"/>
        <end position="516"/>
    </location>
</feature>
<dbReference type="InterPro" id="IPR000742">
    <property type="entry name" value="EGF"/>
</dbReference>
<comment type="caution">
    <text evidence="9">Lacks conserved residue(s) required for the propagation of feature annotation.</text>
</comment>
<dbReference type="PROSITE" id="PS51117">
    <property type="entry name" value="LAMININ_NTER"/>
    <property type="match status" value="1"/>
</dbReference>
<evidence type="ECO:0000313" key="14">
    <source>
        <dbReference type="EMBL" id="KAF7284661.1"/>
    </source>
</evidence>
<keyword evidence="3" id="KW-0732">Signal</keyword>
<dbReference type="FunFam" id="2.10.25.10:FF:000051">
    <property type="entry name" value="Laminin subunit alpha 4"/>
    <property type="match status" value="1"/>
</dbReference>
<feature type="coiled-coil region" evidence="10">
    <location>
        <begin position="1157"/>
        <end position="1216"/>
    </location>
</feature>
<keyword evidence="15" id="KW-1185">Reference proteome</keyword>
<dbReference type="SMART" id="SM00181">
    <property type="entry name" value="EGF"/>
    <property type="match status" value="4"/>
</dbReference>
<dbReference type="GO" id="GO:0005576">
    <property type="term" value="C:extracellular region"/>
    <property type="evidence" value="ECO:0007669"/>
    <property type="project" value="UniProtKB-SubCell"/>
</dbReference>
<organism evidence="14 15">
    <name type="scientific">Rhynchophorus ferrugineus</name>
    <name type="common">Red palm weevil</name>
    <name type="synonym">Curculio ferrugineus</name>
    <dbReference type="NCBI Taxonomy" id="354439"/>
    <lineage>
        <taxon>Eukaryota</taxon>
        <taxon>Metazoa</taxon>
        <taxon>Ecdysozoa</taxon>
        <taxon>Arthropoda</taxon>
        <taxon>Hexapoda</taxon>
        <taxon>Insecta</taxon>
        <taxon>Pterygota</taxon>
        <taxon>Neoptera</taxon>
        <taxon>Endopterygota</taxon>
        <taxon>Coleoptera</taxon>
        <taxon>Polyphaga</taxon>
        <taxon>Cucujiformia</taxon>
        <taxon>Curculionidae</taxon>
        <taxon>Dryophthorinae</taxon>
        <taxon>Rhynchophorus</taxon>
    </lineage>
</organism>
<reference evidence="14" key="1">
    <citation type="submission" date="2020-08" db="EMBL/GenBank/DDBJ databases">
        <title>Genome sequencing and assembly of the red palm weevil Rhynchophorus ferrugineus.</title>
        <authorList>
            <person name="Dias G.B."/>
            <person name="Bergman C.M."/>
            <person name="Manee M."/>
        </authorList>
    </citation>
    <scope>NUCLEOTIDE SEQUENCE</scope>
    <source>
        <strain evidence="14">AA-2017</strain>
        <tissue evidence="14">Whole larva</tissue>
    </source>
</reference>
<feature type="disulfide bond" evidence="9">
    <location>
        <begin position="980"/>
        <end position="997"/>
    </location>
</feature>
<evidence type="ECO:0000256" key="1">
    <source>
        <dbReference type="ARBA" id="ARBA00004613"/>
    </source>
</evidence>
<dbReference type="SMART" id="SM00281">
    <property type="entry name" value="LamB"/>
    <property type="match status" value="1"/>
</dbReference>
<feature type="disulfide bond" evidence="9">
    <location>
        <begin position="978"/>
        <end position="990"/>
    </location>
</feature>
<dbReference type="PRINTS" id="PR00011">
    <property type="entry name" value="EGFLAMININ"/>
</dbReference>
<keyword evidence="4" id="KW-0677">Repeat</keyword>
<dbReference type="InterPro" id="IPR002049">
    <property type="entry name" value="LE_dom"/>
</dbReference>
<feature type="domain" description="Laminin EGF-like" evidence="11">
    <location>
        <begin position="869"/>
        <end position="923"/>
    </location>
</feature>
<feature type="disulfide bond" evidence="9">
    <location>
        <begin position="1046"/>
        <end position="1055"/>
    </location>
</feature>
<dbReference type="Gene3D" id="2.10.25.10">
    <property type="entry name" value="Laminin"/>
    <property type="match status" value="9"/>
</dbReference>
<dbReference type="FunFam" id="2.10.25.10:FF:000067">
    <property type="entry name" value="Laminin subunit gamma 1"/>
    <property type="match status" value="1"/>
</dbReference>
<dbReference type="SMART" id="SM00136">
    <property type="entry name" value="LamNT"/>
    <property type="match status" value="1"/>
</dbReference>
<dbReference type="GO" id="GO:0009888">
    <property type="term" value="P:tissue development"/>
    <property type="evidence" value="ECO:0007669"/>
    <property type="project" value="TreeGrafter"/>
</dbReference>
<dbReference type="CDD" id="cd00055">
    <property type="entry name" value="EGF_Lam"/>
    <property type="match status" value="9"/>
</dbReference>
<evidence type="ECO:0000256" key="9">
    <source>
        <dbReference type="PROSITE-ProRule" id="PRU00460"/>
    </source>
</evidence>
<evidence type="ECO:0000313" key="15">
    <source>
        <dbReference type="Proteomes" id="UP000625711"/>
    </source>
</evidence>
<evidence type="ECO:0000256" key="8">
    <source>
        <dbReference type="ARBA" id="ARBA00065619"/>
    </source>
</evidence>
<dbReference type="InterPro" id="IPR050440">
    <property type="entry name" value="Laminin/Netrin_ECM"/>
</dbReference>
<keyword evidence="6" id="KW-0325">Glycoprotein</keyword>
<evidence type="ECO:0000259" key="11">
    <source>
        <dbReference type="PROSITE" id="PS50027"/>
    </source>
</evidence>
<dbReference type="FunFam" id="2.10.25.10:FF:000166">
    <property type="entry name" value="laminin subunit gamma-1"/>
    <property type="match status" value="1"/>
</dbReference>
<dbReference type="Proteomes" id="UP000625711">
    <property type="component" value="Unassembled WGS sequence"/>
</dbReference>
<keyword evidence="10" id="KW-0175">Coiled coil</keyword>
<feature type="domain" description="Laminin EGF-like" evidence="11">
    <location>
        <begin position="978"/>
        <end position="1025"/>
    </location>
</feature>
<dbReference type="FunFam" id="2.60.120.260:FF:000018">
    <property type="entry name" value="Laminin subunit gamma 1"/>
    <property type="match status" value="1"/>
</dbReference>
<feature type="disulfide bond" evidence="9">
    <location>
        <begin position="457"/>
        <end position="466"/>
    </location>
</feature>
<dbReference type="InterPro" id="IPR056863">
    <property type="entry name" value="LMN_ATRN_NET-like_EGF"/>
</dbReference>
<dbReference type="OrthoDB" id="430826at2759"/>
<feature type="disulfide bond" evidence="9">
    <location>
        <begin position="1026"/>
        <end position="1038"/>
    </location>
</feature>
<comment type="caution">
    <text evidence="14">The sequence shown here is derived from an EMBL/GenBank/DDBJ whole genome shotgun (WGS) entry which is preliminary data.</text>
</comment>
<evidence type="ECO:0000256" key="2">
    <source>
        <dbReference type="ARBA" id="ARBA00022525"/>
    </source>
</evidence>
<gene>
    <name evidence="14" type="ORF">GWI33_021846</name>
</gene>
<feature type="coiled-coil region" evidence="10">
    <location>
        <begin position="1455"/>
        <end position="1531"/>
    </location>
</feature>
<feature type="disulfide bond" evidence="9">
    <location>
        <begin position="950"/>
        <end position="959"/>
    </location>
</feature>
<accession>A0A834IRI9</accession>
<dbReference type="InterPro" id="IPR000034">
    <property type="entry name" value="Laminin_IV"/>
</dbReference>
<dbReference type="InterPro" id="IPR008211">
    <property type="entry name" value="Laminin_N"/>
</dbReference>
<feature type="domain" description="Laminin EGF-like" evidence="11">
    <location>
        <begin position="766"/>
        <end position="814"/>
    </location>
</feature>
<feature type="disulfide bond" evidence="9">
    <location>
        <begin position="999"/>
        <end position="1008"/>
    </location>
</feature>
<dbReference type="PANTHER" id="PTHR10574:SF435">
    <property type="entry name" value="LAMININ SUBUNIT GAMMA-1"/>
    <property type="match status" value="1"/>
</dbReference>
<comment type="subcellular location">
    <subcellularLocation>
        <location evidence="1">Secreted</location>
    </subcellularLocation>
</comment>
<feature type="coiled-coil region" evidence="10">
    <location>
        <begin position="1615"/>
        <end position="1642"/>
    </location>
</feature>
<evidence type="ECO:0000256" key="4">
    <source>
        <dbReference type="ARBA" id="ARBA00022737"/>
    </source>
</evidence>
<evidence type="ECO:0000256" key="7">
    <source>
        <dbReference type="ARBA" id="ARBA00023292"/>
    </source>
</evidence>
<dbReference type="SMART" id="SM00180">
    <property type="entry name" value="EGF_Lam"/>
    <property type="match status" value="11"/>
</dbReference>
<feature type="domain" description="Laminin IV type A" evidence="12">
    <location>
        <begin position="563"/>
        <end position="731"/>
    </location>
</feature>
<keyword evidence="5 9" id="KW-1015">Disulfide bond</keyword>
<dbReference type="PROSITE" id="PS50027">
    <property type="entry name" value="EGF_LAM_2"/>
    <property type="match status" value="7"/>
</dbReference>
<feature type="coiled-coil region" evidence="10">
    <location>
        <begin position="1329"/>
        <end position="1363"/>
    </location>
</feature>
<dbReference type="PANTHER" id="PTHR10574">
    <property type="entry name" value="NETRIN/LAMININ-RELATED"/>
    <property type="match status" value="1"/>
</dbReference>
<evidence type="ECO:0000259" key="12">
    <source>
        <dbReference type="PROSITE" id="PS51115"/>
    </source>
</evidence>
<dbReference type="FunFam" id="2.10.25.10:FF:000105">
    <property type="entry name" value="laminin subunit gamma-1"/>
    <property type="match status" value="1"/>
</dbReference>
<dbReference type="FunFam" id="2.10.25.10:FF:000090">
    <property type="entry name" value="laminin subunit alpha"/>
    <property type="match status" value="1"/>
</dbReference>
<keyword evidence="2" id="KW-0964">Secreted</keyword>
<feature type="domain" description="Laminin EGF-like" evidence="11">
    <location>
        <begin position="1026"/>
        <end position="1071"/>
    </location>
</feature>
<evidence type="ECO:0000259" key="13">
    <source>
        <dbReference type="PROSITE" id="PS51117"/>
    </source>
</evidence>